<reference evidence="1" key="2">
    <citation type="journal article" date="2015" name="Data Brief">
        <title>Shoot transcriptome of the giant reed, Arundo donax.</title>
        <authorList>
            <person name="Barrero R.A."/>
            <person name="Guerrero F.D."/>
            <person name="Moolhuijzen P."/>
            <person name="Goolsby J.A."/>
            <person name="Tidwell J."/>
            <person name="Bellgard S.E."/>
            <person name="Bellgard M.I."/>
        </authorList>
    </citation>
    <scope>NUCLEOTIDE SEQUENCE</scope>
    <source>
        <tissue evidence="1">Shoot tissue taken approximately 20 cm above the soil surface</tissue>
    </source>
</reference>
<evidence type="ECO:0000313" key="1">
    <source>
        <dbReference type="EMBL" id="JAE13949.1"/>
    </source>
</evidence>
<reference evidence="1" key="1">
    <citation type="submission" date="2014-09" db="EMBL/GenBank/DDBJ databases">
        <authorList>
            <person name="Magalhaes I.L.F."/>
            <person name="Oliveira U."/>
            <person name="Santos F.R."/>
            <person name="Vidigal T.H.D.A."/>
            <person name="Brescovit A.D."/>
            <person name="Santos A.J."/>
        </authorList>
    </citation>
    <scope>NUCLEOTIDE SEQUENCE</scope>
    <source>
        <tissue evidence="1">Shoot tissue taken approximately 20 cm above the soil surface</tissue>
    </source>
</reference>
<dbReference type="EMBL" id="GBRH01183947">
    <property type="protein sequence ID" value="JAE13949.1"/>
    <property type="molecule type" value="Transcribed_RNA"/>
</dbReference>
<name>A0A0A9FRR7_ARUDO</name>
<accession>A0A0A9FRR7</accession>
<organism evidence="1">
    <name type="scientific">Arundo donax</name>
    <name type="common">Giant reed</name>
    <name type="synonym">Donax arundinaceus</name>
    <dbReference type="NCBI Taxonomy" id="35708"/>
    <lineage>
        <taxon>Eukaryota</taxon>
        <taxon>Viridiplantae</taxon>
        <taxon>Streptophyta</taxon>
        <taxon>Embryophyta</taxon>
        <taxon>Tracheophyta</taxon>
        <taxon>Spermatophyta</taxon>
        <taxon>Magnoliopsida</taxon>
        <taxon>Liliopsida</taxon>
        <taxon>Poales</taxon>
        <taxon>Poaceae</taxon>
        <taxon>PACMAD clade</taxon>
        <taxon>Arundinoideae</taxon>
        <taxon>Arundineae</taxon>
        <taxon>Arundo</taxon>
    </lineage>
</organism>
<sequence length="34" mass="3797">MQVPLGRLDPSFVLLTMHAAQSQSQRALSRLAHH</sequence>
<proteinExistence type="predicted"/>
<dbReference type="AlphaFoldDB" id="A0A0A9FRR7"/>
<protein>
    <submittedName>
        <fullName evidence="1">MPK7</fullName>
    </submittedName>
</protein>